<dbReference type="HOGENOM" id="CLU_1715081_0_0_1"/>
<dbReference type="PhylomeDB" id="E9HEJ0"/>
<dbReference type="Proteomes" id="UP000000305">
    <property type="component" value="Unassembled WGS sequence"/>
</dbReference>
<reference evidence="2 3" key="1">
    <citation type="journal article" date="2011" name="Science">
        <title>The ecoresponsive genome of Daphnia pulex.</title>
        <authorList>
            <person name="Colbourne J.K."/>
            <person name="Pfrender M.E."/>
            <person name="Gilbert D."/>
            <person name="Thomas W.K."/>
            <person name="Tucker A."/>
            <person name="Oakley T.H."/>
            <person name="Tokishita S."/>
            <person name="Aerts A."/>
            <person name="Arnold G.J."/>
            <person name="Basu M.K."/>
            <person name="Bauer D.J."/>
            <person name="Caceres C.E."/>
            <person name="Carmel L."/>
            <person name="Casola C."/>
            <person name="Choi J.H."/>
            <person name="Detter J.C."/>
            <person name="Dong Q."/>
            <person name="Dusheyko S."/>
            <person name="Eads B.D."/>
            <person name="Frohlich T."/>
            <person name="Geiler-Samerotte K.A."/>
            <person name="Gerlach D."/>
            <person name="Hatcher P."/>
            <person name="Jogdeo S."/>
            <person name="Krijgsveld J."/>
            <person name="Kriventseva E.V."/>
            <person name="Kultz D."/>
            <person name="Laforsch C."/>
            <person name="Lindquist E."/>
            <person name="Lopez J."/>
            <person name="Manak J.R."/>
            <person name="Muller J."/>
            <person name="Pangilinan J."/>
            <person name="Patwardhan R.P."/>
            <person name="Pitluck S."/>
            <person name="Pritham E.J."/>
            <person name="Rechtsteiner A."/>
            <person name="Rho M."/>
            <person name="Rogozin I.B."/>
            <person name="Sakarya O."/>
            <person name="Salamov A."/>
            <person name="Schaack S."/>
            <person name="Shapiro H."/>
            <person name="Shiga Y."/>
            <person name="Skalitzky C."/>
            <person name="Smith Z."/>
            <person name="Souvorov A."/>
            <person name="Sung W."/>
            <person name="Tang Z."/>
            <person name="Tsuchiya D."/>
            <person name="Tu H."/>
            <person name="Vos H."/>
            <person name="Wang M."/>
            <person name="Wolf Y.I."/>
            <person name="Yamagata H."/>
            <person name="Yamada T."/>
            <person name="Ye Y."/>
            <person name="Shaw J.R."/>
            <person name="Andrews J."/>
            <person name="Crease T.J."/>
            <person name="Tang H."/>
            <person name="Lucas S.M."/>
            <person name="Robertson H.M."/>
            <person name="Bork P."/>
            <person name="Koonin E.V."/>
            <person name="Zdobnov E.M."/>
            <person name="Grigoriev I.V."/>
            <person name="Lynch M."/>
            <person name="Boore J.L."/>
        </authorList>
    </citation>
    <scope>NUCLEOTIDE SEQUENCE [LARGE SCALE GENOMIC DNA]</scope>
</reference>
<name>E9HEJ0_DAPPU</name>
<proteinExistence type="predicted"/>
<gene>
    <name evidence="2" type="ORF">DAPPUDRAFT_257959</name>
</gene>
<sequence length="153" mass="17812">MILLILKMLVSLPKIRNQRRQLKNRLERYIKSYEEERANSKANLLLRVSQHHLRKPEDYKLIKLLLKAGANPNIRDYDDYTALHLIAASECSASLLTYMDIFFLRSPRRILHPKQTFLASQPWSAFKASVADTQMPSFEPCLKNSSRSPTVRL</sequence>
<evidence type="ECO:0000313" key="2">
    <source>
        <dbReference type="EMBL" id="EFX69870.1"/>
    </source>
</evidence>
<dbReference type="SUPFAM" id="SSF48403">
    <property type="entry name" value="Ankyrin repeat"/>
    <property type="match status" value="1"/>
</dbReference>
<feature type="coiled-coil region" evidence="1">
    <location>
        <begin position="12"/>
        <end position="43"/>
    </location>
</feature>
<dbReference type="InterPro" id="IPR036770">
    <property type="entry name" value="Ankyrin_rpt-contain_sf"/>
</dbReference>
<dbReference type="Gene3D" id="1.25.40.20">
    <property type="entry name" value="Ankyrin repeat-containing domain"/>
    <property type="match status" value="1"/>
</dbReference>
<protein>
    <submittedName>
        <fullName evidence="2">Uncharacterized protein</fullName>
    </submittedName>
</protein>
<organism evidence="2 3">
    <name type="scientific">Daphnia pulex</name>
    <name type="common">Water flea</name>
    <dbReference type="NCBI Taxonomy" id="6669"/>
    <lineage>
        <taxon>Eukaryota</taxon>
        <taxon>Metazoa</taxon>
        <taxon>Ecdysozoa</taxon>
        <taxon>Arthropoda</taxon>
        <taxon>Crustacea</taxon>
        <taxon>Branchiopoda</taxon>
        <taxon>Diplostraca</taxon>
        <taxon>Cladocera</taxon>
        <taxon>Anomopoda</taxon>
        <taxon>Daphniidae</taxon>
        <taxon>Daphnia</taxon>
    </lineage>
</organism>
<dbReference type="EMBL" id="GL732629">
    <property type="protein sequence ID" value="EFX69870.1"/>
    <property type="molecule type" value="Genomic_DNA"/>
</dbReference>
<accession>E9HEJ0</accession>
<dbReference type="Pfam" id="PF13637">
    <property type="entry name" value="Ank_4"/>
    <property type="match status" value="1"/>
</dbReference>
<dbReference type="InParanoid" id="E9HEJ0"/>
<dbReference type="OrthoDB" id="496981at2759"/>
<dbReference type="InterPro" id="IPR002110">
    <property type="entry name" value="Ankyrin_rpt"/>
</dbReference>
<dbReference type="AlphaFoldDB" id="E9HEJ0"/>
<dbReference type="KEGG" id="dpx:DAPPUDRAFT_257959"/>
<keyword evidence="3" id="KW-1185">Reference proteome</keyword>
<keyword evidence="1" id="KW-0175">Coiled coil</keyword>
<evidence type="ECO:0000256" key="1">
    <source>
        <dbReference type="SAM" id="Coils"/>
    </source>
</evidence>
<evidence type="ECO:0000313" key="3">
    <source>
        <dbReference type="Proteomes" id="UP000000305"/>
    </source>
</evidence>